<organism evidence="2 3">
    <name type="scientific">Miscanthus lutarioriparius</name>
    <dbReference type="NCBI Taxonomy" id="422564"/>
    <lineage>
        <taxon>Eukaryota</taxon>
        <taxon>Viridiplantae</taxon>
        <taxon>Streptophyta</taxon>
        <taxon>Embryophyta</taxon>
        <taxon>Tracheophyta</taxon>
        <taxon>Spermatophyta</taxon>
        <taxon>Magnoliopsida</taxon>
        <taxon>Liliopsida</taxon>
        <taxon>Poales</taxon>
        <taxon>Poaceae</taxon>
        <taxon>PACMAD clade</taxon>
        <taxon>Panicoideae</taxon>
        <taxon>Andropogonodae</taxon>
        <taxon>Andropogoneae</taxon>
        <taxon>Saccharinae</taxon>
        <taxon>Miscanthus</taxon>
    </lineage>
</organism>
<evidence type="ECO:0000256" key="1">
    <source>
        <dbReference type="SAM" id="MobiDB-lite"/>
    </source>
</evidence>
<dbReference type="InterPro" id="IPR040183">
    <property type="entry name" value="THUMPD1-like"/>
</dbReference>
<protein>
    <recommendedName>
        <fullName evidence="4">THUMP domain-containing protein</fullName>
    </recommendedName>
</protein>
<dbReference type="SUPFAM" id="SSF143437">
    <property type="entry name" value="THUMP domain-like"/>
    <property type="match status" value="1"/>
</dbReference>
<dbReference type="GO" id="GO:0003723">
    <property type="term" value="F:RNA binding"/>
    <property type="evidence" value="ECO:0007669"/>
    <property type="project" value="InterPro"/>
</dbReference>
<evidence type="ECO:0000313" key="2">
    <source>
        <dbReference type="EMBL" id="CAD6243043.1"/>
    </source>
</evidence>
<comment type="caution">
    <text evidence="2">The sequence shown here is derived from an EMBL/GenBank/DDBJ whole genome shotgun (WGS) entry which is preliminary data.</text>
</comment>
<feature type="compositionally biased region" description="Basic and acidic residues" evidence="1">
    <location>
        <begin position="1"/>
        <end position="12"/>
    </location>
</feature>
<dbReference type="Proteomes" id="UP000604825">
    <property type="component" value="Unassembled WGS sequence"/>
</dbReference>
<dbReference type="GO" id="GO:0006400">
    <property type="term" value="P:tRNA modification"/>
    <property type="evidence" value="ECO:0007669"/>
    <property type="project" value="InterPro"/>
</dbReference>
<evidence type="ECO:0008006" key="4">
    <source>
        <dbReference type="Google" id="ProtNLM"/>
    </source>
</evidence>
<evidence type="ECO:0000313" key="3">
    <source>
        <dbReference type="Proteomes" id="UP000604825"/>
    </source>
</evidence>
<dbReference type="AlphaFoldDB" id="A0A811PK59"/>
<gene>
    <name evidence="2" type="ORF">NCGR_LOCUS28340</name>
</gene>
<dbReference type="EMBL" id="CAJGYO010000007">
    <property type="protein sequence ID" value="CAD6243043.1"/>
    <property type="molecule type" value="Genomic_DNA"/>
</dbReference>
<name>A0A811PK59_9POAL</name>
<accession>A0A811PK59</accession>
<sequence>MAAPEPEAKLEEVTPSFSREPLPESESDAPASTGREPLPESESDAPASSQELKPWEQHAAVINLPRYDYRASGSLLLRSHSGFLITCPIKREKSATKEAISILEEYIGHANCCVSEHTEPCDVENALKKRKLCSEASGSLEEAVMNGNSNSVSESIGGTINSSSPQSKMNDNVDRASNLSLVKLSRSGLLFFKFPSGGLHVVEMLTEILHSLRSGKLKSPQWCHRIFPIQETCILSEEDLHATVSKLFLDFSRSKTNKDKPIKFAVAYNRRGIDETEKNGNEGSNQQALMDREQCFKVVAAAVKSVAENSVVDLRSPEVAVLVEMLPVSGVPLGSSVAGVSVLPAELISTKPRLCVRSLVLDAKATKKK</sequence>
<reference evidence="2" key="1">
    <citation type="submission" date="2020-10" db="EMBL/GenBank/DDBJ databases">
        <authorList>
            <person name="Han B."/>
            <person name="Lu T."/>
            <person name="Zhao Q."/>
            <person name="Huang X."/>
            <person name="Zhao Y."/>
        </authorList>
    </citation>
    <scope>NUCLEOTIDE SEQUENCE</scope>
</reference>
<dbReference type="PANTHER" id="PTHR13452:SF13">
    <property type="entry name" value="OS02G0672400 PROTEIN"/>
    <property type="match status" value="1"/>
</dbReference>
<feature type="region of interest" description="Disordered" evidence="1">
    <location>
        <begin position="1"/>
        <end position="54"/>
    </location>
</feature>
<proteinExistence type="predicted"/>
<dbReference type="PANTHER" id="PTHR13452">
    <property type="entry name" value="THUMP DOMAIN CONTAINING PROTEIN 1-RELATED"/>
    <property type="match status" value="1"/>
</dbReference>
<keyword evidence="3" id="KW-1185">Reference proteome</keyword>
<feature type="region of interest" description="Disordered" evidence="1">
    <location>
        <begin position="148"/>
        <end position="170"/>
    </location>
</feature>
<dbReference type="OrthoDB" id="367221at2759"/>